<dbReference type="EC" id="5.4.99.25" evidence="3"/>
<gene>
    <name evidence="8" type="ORF">BS50DRAFT_495130</name>
</gene>
<dbReference type="GO" id="GO:0003723">
    <property type="term" value="F:RNA binding"/>
    <property type="evidence" value="ECO:0007669"/>
    <property type="project" value="InterPro"/>
</dbReference>
<evidence type="ECO:0000259" key="7">
    <source>
        <dbReference type="Pfam" id="PF01509"/>
    </source>
</evidence>
<sequence>IIAINKPQWASSAGVLRDIQTHFANSPVFTPWIEHNRRKMILDGAKKKHIESLKVKVGHGGTLDPLATGVLIVGLGKGTKCLQRFLDCTKSYECVVLFGAATDSYDAVGKVVSKAPYEHVTKELVEEKLKEFRGTIMQKPSIFSALKVDGKKMYEYAREGKDIPEVAAREVKVEELELVEWLEPGTHEYKWPKEEADGTEQAGAEKLMGIRKEDYDISSKRDKKRARTPSIEDDHVEGGGPHPKKPKTDDEPSMSGALPKEDVQPEPEAQPAESVEAAPASEEQAPVEKTEEAPATEETEESRPSPPAARLRMTVTSGFYVRSLCHDLGLACNSLGLMSSLIRSRQGDYELGKNVLEFTDLEKPEEWEPKVSKYLEEFMEQEGWSPEELETEEEWQERKQKVYDERRERGDDRASRGGGGKWRGGGRGGRGGKKQWNKGRRD</sequence>
<dbReference type="GO" id="GO:0006400">
    <property type="term" value="P:tRNA modification"/>
    <property type="evidence" value="ECO:0007669"/>
    <property type="project" value="TreeGrafter"/>
</dbReference>
<evidence type="ECO:0000256" key="2">
    <source>
        <dbReference type="ARBA" id="ARBA00008999"/>
    </source>
</evidence>
<dbReference type="OrthoDB" id="9995526at2759"/>
<feature type="compositionally biased region" description="Low complexity" evidence="6">
    <location>
        <begin position="266"/>
        <end position="284"/>
    </location>
</feature>
<dbReference type="STRING" id="1448308.A0A2T2NKT5"/>
<evidence type="ECO:0000256" key="5">
    <source>
        <dbReference type="ARBA" id="ARBA00023235"/>
    </source>
</evidence>
<evidence type="ECO:0000313" key="9">
    <source>
        <dbReference type="Proteomes" id="UP000240883"/>
    </source>
</evidence>
<dbReference type="Pfam" id="PF01509">
    <property type="entry name" value="TruB_N"/>
    <property type="match status" value="1"/>
</dbReference>
<evidence type="ECO:0000256" key="3">
    <source>
        <dbReference type="ARBA" id="ARBA00012787"/>
    </source>
</evidence>
<dbReference type="AlphaFoldDB" id="A0A2T2NKT5"/>
<feature type="domain" description="Pseudouridine synthase II N-terminal" evidence="7">
    <location>
        <begin position="54"/>
        <end position="184"/>
    </location>
</feature>
<accession>A0A2T2NKT5</accession>
<dbReference type="InterPro" id="IPR002501">
    <property type="entry name" value="PsdUridine_synth_N"/>
</dbReference>
<feature type="compositionally biased region" description="Acidic residues" evidence="6">
    <location>
        <begin position="380"/>
        <end position="395"/>
    </location>
</feature>
<dbReference type="HAMAP" id="MF_01080">
    <property type="entry name" value="TruB_bact"/>
    <property type="match status" value="1"/>
</dbReference>
<evidence type="ECO:0000256" key="1">
    <source>
        <dbReference type="ARBA" id="ARBA00001166"/>
    </source>
</evidence>
<feature type="region of interest" description="Disordered" evidence="6">
    <location>
        <begin position="189"/>
        <end position="310"/>
    </location>
</feature>
<dbReference type="EMBL" id="KZ678136">
    <property type="protein sequence ID" value="PSN65876.1"/>
    <property type="molecule type" value="Genomic_DNA"/>
</dbReference>
<feature type="compositionally biased region" description="Basic and acidic residues" evidence="6">
    <location>
        <begin position="396"/>
        <end position="415"/>
    </location>
</feature>
<dbReference type="PANTHER" id="PTHR13767:SF2">
    <property type="entry name" value="PSEUDOURIDYLATE SYNTHASE TRUB1"/>
    <property type="match status" value="1"/>
</dbReference>
<dbReference type="GO" id="GO:1990481">
    <property type="term" value="P:mRNA pseudouridine synthesis"/>
    <property type="evidence" value="ECO:0007669"/>
    <property type="project" value="TreeGrafter"/>
</dbReference>
<protein>
    <recommendedName>
        <fullName evidence="3">tRNA pseudouridine(55) synthase</fullName>
        <ecNumber evidence="3">5.4.99.25</ecNumber>
    </recommendedName>
</protein>
<keyword evidence="9" id="KW-1185">Reference proteome</keyword>
<evidence type="ECO:0000313" key="8">
    <source>
        <dbReference type="EMBL" id="PSN65876.1"/>
    </source>
</evidence>
<keyword evidence="4" id="KW-0819">tRNA processing</keyword>
<dbReference type="GO" id="GO:0005634">
    <property type="term" value="C:nucleus"/>
    <property type="evidence" value="ECO:0007669"/>
    <property type="project" value="TreeGrafter"/>
</dbReference>
<dbReference type="InterPro" id="IPR014780">
    <property type="entry name" value="tRNA_psdUridine_synth_TruB"/>
</dbReference>
<feature type="compositionally biased region" description="Basic and acidic residues" evidence="6">
    <location>
        <begin position="208"/>
        <end position="220"/>
    </location>
</feature>
<organism evidence="8 9">
    <name type="scientific">Corynespora cassiicola Philippines</name>
    <dbReference type="NCBI Taxonomy" id="1448308"/>
    <lineage>
        <taxon>Eukaryota</taxon>
        <taxon>Fungi</taxon>
        <taxon>Dikarya</taxon>
        <taxon>Ascomycota</taxon>
        <taxon>Pezizomycotina</taxon>
        <taxon>Dothideomycetes</taxon>
        <taxon>Pleosporomycetidae</taxon>
        <taxon>Pleosporales</taxon>
        <taxon>Corynesporascaceae</taxon>
        <taxon>Corynespora</taxon>
    </lineage>
</organism>
<keyword evidence="5" id="KW-0413">Isomerase</keyword>
<feature type="non-terminal residue" evidence="8">
    <location>
        <position position="1"/>
    </location>
</feature>
<dbReference type="SUPFAM" id="SSF55120">
    <property type="entry name" value="Pseudouridine synthase"/>
    <property type="match status" value="1"/>
</dbReference>
<evidence type="ECO:0000256" key="6">
    <source>
        <dbReference type="SAM" id="MobiDB-lite"/>
    </source>
</evidence>
<feature type="compositionally biased region" description="Basic residues" evidence="6">
    <location>
        <begin position="430"/>
        <end position="442"/>
    </location>
</feature>
<evidence type="ECO:0000256" key="4">
    <source>
        <dbReference type="ARBA" id="ARBA00022694"/>
    </source>
</evidence>
<reference evidence="8 9" key="1">
    <citation type="journal article" date="2018" name="Front. Microbiol.">
        <title>Genome-Wide Analysis of Corynespora cassiicola Leaf Fall Disease Putative Effectors.</title>
        <authorList>
            <person name="Lopez D."/>
            <person name="Ribeiro S."/>
            <person name="Label P."/>
            <person name="Fumanal B."/>
            <person name="Venisse J.S."/>
            <person name="Kohler A."/>
            <person name="de Oliveira R.R."/>
            <person name="Labutti K."/>
            <person name="Lipzen A."/>
            <person name="Lail K."/>
            <person name="Bauer D."/>
            <person name="Ohm R.A."/>
            <person name="Barry K.W."/>
            <person name="Spatafora J."/>
            <person name="Grigoriev I.V."/>
            <person name="Martin F.M."/>
            <person name="Pujade-Renaud V."/>
        </authorList>
    </citation>
    <scope>NUCLEOTIDE SEQUENCE [LARGE SCALE GENOMIC DNA]</scope>
    <source>
        <strain evidence="8 9">Philippines</strain>
    </source>
</reference>
<feature type="compositionally biased region" description="Gly residues" evidence="6">
    <location>
        <begin position="416"/>
        <end position="429"/>
    </location>
</feature>
<dbReference type="PANTHER" id="PTHR13767">
    <property type="entry name" value="TRNA-PSEUDOURIDINE SYNTHASE"/>
    <property type="match status" value="1"/>
</dbReference>
<name>A0A2T2NKT5_CORCC</name>
<feature type="region of interest" description="Disordered" evidence="6">
    <location>
        <begin position="380"/>
        <end position="442"/>
    </location>
</feature>
<dbReference type="InterPro" id="IPR020103">
    <property type="entry name" value="PsdUridine_synth_cat_dom_sf"/>
</dbReference>
<dbReference type="Proteomes" id="UP000240883">
    <property type="component" value="Unassembled WGS sequence"/>
</dbReference>
<dbReference type="GO" id="GO:0160148">
    <property type="term" value="F:tRNA pseudouridine(55) synthase activity"/>
    <property type="evidence" value="ECO:0007669"/>
    <property type="project" value="UniProtKB-EC"/>
</dbReference>
<dbReference type="Gene3D" id="3.30.2350.10">
    <property type="entry name" value="Pseudouridine synthase"/>
    <property type="match status" value="1"/>
</dbReference>
<comment type="similarity">
    <text evidence="2">Belongs to the pseudouridine synthase TruB family.</text>
</comment>
<comment type="catalytic activity">
    <reaction evidence="1">
        <text>a uridine in mRNA = a pseudouridine in mRNA</text>
        <dbReference type="Rhea" id="RHEA:56644"/>
        <dbReference type="Rhea" id="RHEA-COMP:14658"/>
        <dbReference type="Rhea" id="RHEA-COMP:14659"/>
        <dbReference type="ChEBI" id="CHEBI:65314"/>
        <dbReference type="ChEBI" id="CHEBI:65315"/>
    </reaction>
</comment>
<proteinExistence type="inferred from homology"/>